<dbReference type="InterPro" id="IPR013151">
    <property type="entry name" value="Immunoglobulin_dom"/>
</dbReference>
<dbReference type="FunFam" id="2.130.10.10:FF:001712">
    <property type="entry name" value="Sema domain, immunoglobulin domain (Ig), short basic domain, secreted, (semaphorin) 3H"/>
    <property type="match status" value="1"/>
</dbReference>
<dbReference type="CDD" id="cd05871">
    <property type="entry name" value="Ig_Sema3"/>
    <property type="match status" value="1"/>
</dbReference>
<feature type="domain" description="Ig-like" evidence="11">
    <location>
        <begin position="561"/>
        <end position="663"/>
    </location>
</feature>
<dbReference type="SMART" id="SM00423">
    <property type="entry name" value="PSI"/>
    <property type="match status" value="1"/>
</dbReference>
<dbReference type="SUPFAM" id="SSF101912">
    <property type="entry name" value="Sema domain"/>
    <property type="match status" value="1"/>
</dbReference>
<evidence type="ECO:0000259" key="12">
    <source>
        <dbReference type="PROSITE" id="PS51004"/>
    </source>
</evidence>
<dbReference type="InterPro" id="IPR036179">
    <property type="entry name" value="Ig-like_dom_sf"/>
</dbReference>
<feature type="signal peptide" evidence="10">
    <location>
        <begin position="1"/>
        <end position="24"/>
    </location>
</feature>
<dbReference type="GO" id="GO:0030215">
    <property type="term" value="F:semaphorin receptor binding"/>
    <property type="evidence" value="ECO:0007669"/>
    <property type="project" value="InterPro"/>
</dbReference>
<dbReference type="InterPro" id="IPR016201">
    <property type="entry name" value="PSI"/>
</dbReference>
<dbReference type="GO" id="GO:0038191">
    <property type="term" value="F:neuropilin binding"/>
    <property type="evidence" value="ECO:0007669"/>
    <property type="project" value="TreeGrafter"/>
</dbReference>
<comment type="caution">
    <text evidence="13">The sequence shown here is derived from an EMBL/GenBank/DDBJ whole genome shotgun (WGS) entry which is preliminary data.</text>
</comment>
<dbReference type="SMART" id="SM00630">
    <property type="entry name" value="Sema"/>
    <property type="match status" value="1"/>
</dbReference>
<keyword evidence="7" id="KW-0393">Immunoglobulin domain</keyword>
<dbReference type="InterPro" id="IPR007110">
    <property type="entry name" value="Ig-like_dom"/>
</dbReference>
<comment type="subcellular location">
    <subcellularLocation>
        <location evidence="1">Secreted</location>
    </subcellularLocation>
</comment>
<evidence type="ECO:0000256" key="10">
    <source>
        <dbReference type="SAM" id="SignalP"/>
    </source>
</evidence>
<proteinExistence type="inferred from homology"/>
<gene>
    <name evidence="13" type="ORF">ANANG_G00223770</name>
</gene>
<evidence type="ECO:0000256" key="6">
    <source>
        <dbReference type="ARBA" id="ARBA00023180"/>
    </source>
</evidence>
<protein>
    <submittedName>
        <fullName evidence="13">Uncharacterized protein</fullName>
    </submittedName>
</protein>
<dbReference type="GO" id="GO:0030424">
    <property type="term" value="C:axon"/>
    <property type="evidence" value="ECO:0007669"/>
    <property type="project" value="TreeGrafter"/>
</dbReference>
<evidence type="ECO:0000256" key="5">
    <source>
        <dbReference type="ARBA" id="ARBA00023157"/>
    </source>
</evidence>
<evidence type="ECO:0000256" key="7">
    <source>
        <dbReference type="ARBA" id="ARBA00023319"/>
    </source>
</evidence>
<dbReference type="PROSITE" id="PS50835">
    <property type="entry name" value="IG_LIKE"/>
    <property type="match status" value="1"/>
</dbReference>
<dbReference type="InterPro" id="IPR003599">
    <property type="entry name" value="Ig_sub"/>
</dbReference>
<dbReference type="InterPro" id="IPR013783">
    <property type="entry name" value="Ig-like_fold"/>
</dbReference>
<feature type="compositionally biased region" description="Gly residues" evidence="9">
    <location>
        <begin position="711"/>
        <end position="722"/>
    </location>
</feature>
<dbReference type="Gene3D" id="2.60.40.10">
    <property type="entry name" value="Immunoglobulins"/>
    <property type="match status" value="1"/>
</dbReference>
<dbReference type="Proteomes" id="UP001044222">
    <property type="component" value="Chromosome 12"/>
</dbReference>
<dbReference type="GO" id="GO:0098978">
    <property type="term" value="C:glutamatergic synapse"/>
    <property type="evidence" value="ECO:0007669"/>
    <property type="project" value="TreeGrafter"/>
</dbReference>
<dbReference type="GO" id="GO:0001755">
    <property type="term" value="P:neural crest cell migration"/>
    <property type="evidence" value="ECO:0007669"/>
    <property type="project" value="TreeGrafter"/>
</dbReference>
<dbReference type="AlphaFoldDB" id="A0A9D3LWT1"/>
<dbReference type="PANTHER" id="PTHR11036:SF21">
    <property type="entry name" value="SEMA DOMAIN, IMMUNOGLOBULIN DOMAIN (IG), SHORT BASIC DOMAIN, SECRETED, (SEMAPHORIN) 3H ISOFORM 2 PRECURSOR"/>
    <property type="match status" value="1"/>
</dbReference>
<feature type="compositionally biased region" description="Basic residues" evidence="9">
    <location>
        <begin position="686"/>
        <end position="695"/>
    </location>
</feature>
<comment type="similarity">
    <text evidence="2">Belongs to the semaphorin family.</text>
</comment>
<dbReference type="SMART" id="SM00409">
    <property type="entry name" value="IG"/>
    <property type="match status" value="1"/>
</dbReference>
<dbReference type="SUPFAM" id="SSF48726">
    <property type="entry name" value="Immunoglobulin"/>
    <property type="match status" value="1"/>
</dbReference>
<keyword evidence="4 10" id="KW-0732">Signal</keyword>
<dbReference type="GO" id="GO:0045499">
    <property type="term" value="F:chemorepellent activity"/>
    <property type="evidence" value="ECO:0007669"/>
    <property type="project" value="TreeGrafter"/>
</dbReference>
<name>A0A9D3LWT1_ANGAN</name>
<keyword evidence="14" id="KW-1185">Reference proteome</keyword>
<dbReference type="GO" id="GO:0030335">
    <property type="term" value="P:positive regulation of cell migration"/>
    <property type="evidence" value="ECO:0007669"/>
    <property type="project" value="TreeGrafter"/>
</dbReference>
<feature type="domain" description="Sema" evidence="12">
    <location>
        <begin position="31"/>
        <end position="512"/>
    </location>
</feature>
<organism evidence="13 14">
    <name type="scientific">Anguilla anguilla</name>
    <name type="common">European freshwater eel</name>
    <name type="synonym">Muraena anguilla</name>
    <dbReference type="NCBI Taxonomy" id="7936"/>
    <lineage>
        <taxon>Eukaryota</taxon>
        <taxon>Metazoa</taxon>
        <taxon>Chordata</taxon>
        <taxon>Craniata</taxon>
        <taxon>Vertebrata</taxon>
        <taxon>Euteleostomi</taxon>
        <taxon>Actinopterygii</taxon>
        <taxon>Neopterygii</taxon>
        <taxon>Teleostei</taxon>
        <taxon>Anguilliformes</taxon>
        <taxon>Anguillidae</taxon>
        <taxon>Anguilla</taxon>
    </lineage>
</organism>
<comment type="caution">
    <text evidence="8">Lacks conserved residue(s) required for the propagation of feature annotation.</text>
</comment>
<evidence type="ECO:0000256" key="8">
    <source>
        <dbReference type="PROSITE-ProRule" id="PRU00352"/>
    </source>
</evidence>
<dbReference type="PANTHER" id="PTHR11036">
    <property type="entry name" value="SEMAPHORIN"/>
    <property type="match status" value="1"/>
</dbReference>
<dbReference type="GO" id="GO:0008045">
    <property type="term" value="P:motor neuron axon guidance"/>
    <property type="evidence" value="ECO:0007669"/>
    <property type="project" value="TreeGrafter"/>
</dbReference>
<sequence>MCSAMLTLGPLLLLVHLGSILIGAWRPSQPRLQFTHKELVQNGRLLALPIPAGDLYALLPDEDTRRLYGAMKDQLLVTSLDDITHSPRQLYWPASPDRIQECLMAGKDPEYECANFLRVLELYNHTHLYICGTGAFNPRCAFIPTTVFLEGERQVLLPEQTDCGKGKCPYDPHQRTATAVIDGELYSGISSDFMSRDSAFFRSLGTRHVIRSEQYDSTWLQDAQFIKVASVSESDNPEDDKVYIFFTEHAQEAEGAAGKVIYSRVARVCKNDIGGQRSLVNKWSTFLKARMVCSIPGADGVHTHFDQLQDIFILHGKDKTNPLIYGLFTTSSDVLNGSAVCVYRMQDVARVFKGHFAHKEGPEYKWAEFTGRVPFPRPGTCPSRTYGNYRSTREYPDDVIFFSRTHPLMMEAVYPVGERPLLVRVGVQYKFSRLLVDRVEAVDGQYDVMFIGTDSGLVLKSIHLPKQSGDGSEVTLEQLQVFEGRSAITAMTLSKKRWLFVGSKEGVAQLALFQCELYGQACAECCLARDPYCTWDGHACSPFIPIARRRNARQVGDAGDPLTQCVKQGAGLQVEAEEKVMVVAEGNSTYLECLPKSQHAAITWFREERGGSHKLHQVKSGEQLVVIDRGVLIRRAEPGHSGTYHCQLEEHGFSWTAVTVQLRVLSSSSGSSWSMADQQHCEQQGRRRYRNKNRKRMDGAENNSQGHRRPGGGIRGGGGEEGGAAKVERGGGGRKSRSKPQPLAQRSPRSI</sequence>
<dbReference type="Gene3D" id="2.130.10.10">
    <property type="entry name" value="YVTN repeat-like/Quinoprotein amine dehydrogenase"/>
    <property type="match status" value="1"/>
</dbReference>
<feature type="chain" id="PRO_5038758308" evidence="10">
    <location>
        <begin position="25"/>
        <end position="751"/>
    </location>
</feature>
<evidence type="ECO:0000256" key="1">
    <source>
        <dbReference type="ARBA" id="ARBA00004613"/>
    </source>
</evidence>
<evidence type="ECO:0000256" key="3">
    <source>
        <dbReference type="ARBA" id="ARBA00022525"/>
    </source>
</evidence>
<accession>A0A9D3LWT1</accession>
<dbReference type="InterPro" id="IPR036352">
    <property type="entry name" value="Semap_dom_sf"/>
</dbReference>
<keyword evidence="5" id="KW-1015">Disulfide bond</keyword>
<keyword evidence="6" id="KW-0325">Glycoprotein</keyword>
<dbReference type="SUPFAM" id="SSF103575">
    <property type="entry name" value="Plexin repeat"/>
    <property type="match status" value="1"/>
</dbReference>
<dbReference type="FunFam" id="2.60.40.10:FF:000030">
    <property type="entry name" value="Semaphorin 3F like"/>
    <property type="match status" value="1"/>
</dbReference>
<reference evidence="13" key="1">
    <citation type="submission" date="2021-01" db="EMBL/GenBank/DDBJ databases">
        <title>A chromosome-scale assembly of European eel, Anguilla anguilla.</title>
        <authorList>
            <person name="Henkel C."/>
            <person name="Jong-Raadsen S.A."/>
            <person name="Dufour S."/>
            <person name="Weltzien F.-A."/>
            <person name="Palstra A.P."/>
            <person name="Pelster B."/>
            <person name="Spaink H.P."/>
            <person name="Van Den Thillart G.E."/>
            <person name="Jansen H."/>
            <person name="Zahm M."/>
            <person name="Klopp C."/>
            <person name="Cedric C."/>
            <person name="Louis A."/>
            <person name="Berthelot C."/>
            <person name="Parey E."/>
            <person name="Roest Crollius H."/>
            <person name="Montfort J."/>
            <person name="Robinson-Rechavi M."/>
            <person name="Bucao C."/>
            <person name="Bouchez O."/>
            <person name="Gislard M."/>
            <person name="Lluch J."/>
            <person name="Milhes M."/>
            <person name="Lampietro C."/>
            <person name="Lopez Roques C."/>
            <person name="Donnadieu C."/>
            <person name="Braasch I."/>
            <person name="Desvignes T."/>
            <person name="Postlethwait J."/>
            <person name="Bobe J."/>
            <person name="Guiguen Y."/>
            <person name="Dirks R."/>
        </authorList>
    </citation>
    <scope>NUCLEOTIDE SEQUENCE</scope>
    <source>
        <strain evidence="13">Tag_6206</strain>
        <tissue evidence="13">Liver</tissue>
    </source>
</reference>
<dbReference type="GO" id="GO:0005886">
    <property type="term" value="C:plasma membrane"/>
    <property type="evidence" value="ECO:0007669"/>
    <property type="project" value="TreeGrafter"/>
</dbReference>
<feature type="region of interest" description="Disordered" evidence="9">
    <location>
        <begin position="669"/>
        <end position="751"/>
    </location>
</feature>
<dbReference type="GO" id="GO:0071526">
    <property type="term" value="P:semaphorin-plexin signaling pathway"/>
    <property type="evidence" value="ECO:0007669"/>
    <property type="project" value="TreeGrafter"/>
</dbReference>
<evidence type="ECO:0000256" key="4">
    <source>
        <dbReference type="ARBA" id="ARBA00022729"/>
    </source>
</evidence>
<evidence type="ECO:0000313" key="13">
    <source>
        <dbReference type="EMBL" id="KAG5838444.1"/>
    </source>
</evidence>
<dbReference type="FunFam" id="3.30.1680.10:FF:000008">
    <property type="entry name" value="semaphorin-3B isoform X1"/>
    <property type="match status" value="1"/>
</dbReference>
<dbReference type="Gene3D" id="3.30.1680.10">
    <property type="entry name" value="ligand-binding face of the semaphorins, domain 2"/>
    <property type="match status" value="1"/>
</dbReference>
<evidence type="ECO:0000259" key="11">
    <source>
        <dbReference type="PROSITE" id="PS50835"/>
    </source>
</evidence>
<dbReference type="PROSITE" id="PS51004">
    <property type="entry name" value="SEMA"/>
    <property type="match status" value="1"/>
</dbReference>
<evidence type="ECO:0000313" key="14">
    <source>
        <dbReference type="Proteomes" id="UP001044222"/>
    </source>
</evidence>
<dbReference type="GO" id="GO:0005615">
    <property type="term" value="C:extracellular space"/>
    <property type="evidence" value="ECO:0007669"/>
    <property type="project" value="TreeGrafter"/>
</dbReference>
<dbReference type="Pfam" id="PF00047">
    <property type="entry name" value="ig"/>
    <property type="match status" value="1"/>
</dbReference>
<keyword evidence="3" id="KW-0964">Secreted</keyword>
<evidence type="ECO:0000256" key="2">
    <source>
        <dbReference type="ARBA" id="ARBA00009492"/>
    </source>
</evidence>
<dbReference type="EMBL" id="JAFIRN010000012">
    <property type="protein sequence ID" value="KAG5838444.1"/>
    <property type="molecule type" value="Genomic_DNA"/>
</dbReference>
<dbReference type="InterPro" id="IPR015943">
    <property type="entry name" value="WD40/YVTN_repeat-like_dom_sf"/>
</dbReference>
<evidence type="ECO:0000256" key="9">
    <source>
        <dbReference type="SAM" id="MobiDB-lite"/>
    </source>
</evidence>
<dbReference type="InterPro" id="IPR001627">
    <property type="entry name" value="Semap_dom"/>
</dbReference>
<dbReference type="InterPro" id="IPR027231">
    <property type="entry name" value="Semaphorin"/>
</dbReference>
<dbReference type="Pfam" id="PF01403">
    <property type="entry name" value="Sema"/>
    <property type="match status" value="1"/>
</dbReference>